<proteinExistence type="predicted"/>
<evidence type="ECO:0000313" key="1">
    <source>
        <dbReference type="EMBL" id="EFA79603.1"/>
    </source>
</evidence>
<comment type="caution">
    <text evidence="1">The sequence shown here is derived from an EMBL/GenBank/DDBJ whole genome shotgun (WGS) entry which is preliminary data.</text>
</comment>
<reference evidence="1 2" key="1">
    <citation type="journal article" date="2011" name="Genome Res.">
        <title>Phylogeny-wide analysis of social amoeba genomes highlights ancient origins for complex intercellular communication.</title>
        <authorList>
            <person name="Heidel A.J."/>
            <person name="Lawal H.M."/>
            <person name="Felder M."/>
            <person name="Schilde C."/>
            <person name="Helps N.R."/>
            <person name="Tunggal B."/>
            <person name="Rivero F."/>
            <person name="John U."/>
            <person name="Schleicher M."/>
            <person name="Eichinger L."/>
            <person name="Platzer M."/>
            <person name="Noegel A.A."/>
            <person name="Schaap P."/>
            <person name="Gloeckner G."/>
        </authorList>
    </citation>
    <scope>NUCLEOTIDE SEQUENCE [LARGE SCALE GENOMIC DNA]</scope>
    <source>
        <strain evidence="2">ATCC 26659 / Pp 5 / PN500</strain>
    </source>
</reference>
<dbReference type="Pfam" id="PF13637">
    <property type="entry name" value="Ank_4"/>
    <property type="match status" value="1"/>
</dbReference>
<dbReference type="RefSeq" id="XP_020431724.1">
    <property type="nucleotide sequence ID" value="XM_020578297.1"/>
</dbReference>
<keyword evidence="2" id="KW-1185">Reference proteome</keyword>
<dbReference type="InterPro" id="IPR036770">
    <property type="entry name" value="Ankyrin_rpt-contain_sf"/>
</dbReference>
<organism evidence="1 2">
    <name type="scientific">Heterostelium pallidum (strain ATCC 26659 / Pp 5 / PN500)</name>
    <name type="common">Cellular slime mold</name>
    <name type="synonym">Polysphondylium pallidum</name>
    <dbReference type="NCBI Taxonomy" id="670386"/>
    <lineage>
        <taxon>Eukaryota</taxon>
        <taxon>Amoebozoa</taxon>
        <taxon>Evosea</taxon>
        <taxon>Eumycetozoa</taxon>
        <taxon>Dictyostelia</taxon>
        <taxon>Acytosteliales</taxon>
        <taxon>Acytosteliaceae</taxon>
        <taxon>Heterostelium</taxon>
    </lineage>
</organism>
<dbReference type="SUPFAM" id="SSF140860">
    <property type="entry name" value="Pseudo ankyrin repeat-like"/>
    <property type="match status" value="1"/>
</dbReference>
<dbReference type="Gene3D" id="1.25.40.20">
    <property type="entry name" value="Ankyrin repeat-containing domain"/>
    <property type="match status" value="2"/>
</dbReference>
<evidence type="ECO:0008006" key="3">
    <source>
        <dbReference type="Google" id="ProtNLM"/>
    </source>
</evidence>
<dbReference type="InterPro" id="IPR002110">
    <property type="entry name" value="Ankyrin_rpt"/>
</dbReference>
<sequence>MIKWLFENRSKERSNSYMYYAAIEAGHLHVVQYLLDIKEPFIFDPDFGSLLDYSIFCNQLEIAKLLHQHNIIESEDTPIDYAALNGNIECLKWLNENTTVEASVQAMNNAALNNDLEVLKWLQQHRTEGCSDDIIQIVSRNGHIEVIQWLYENQSNVLQSQQSIDEAIAYGHLELAKWLFEKRNQQPSEDAIDYATMNGKESEIRNLQMIKWLHDNHPNVGCTEQAILNAIKHGHFETMKWLRENRTEISILKTLSLDHLYTYGVETIDWLSENFIIDWKTVLREAIRRDSSEIVDFIIKKNLTTIDVLDKKKYFSIFSKWMQKGVFSDESIDISINVLDYPLEDIEMIEFLLDKLDYPLVELKKFEEIINSTDNSNISKTLLNELIKEEINSIVGNSDRSDIPNEQIRKKIKVEH</sequence>
<gene>
    <name evidence="1" type="ORF">PPL_07462</name>
</gene>
<evidence type="ECO:0000313" key="2">
    <source>
        <dbReference type="Proteomes" id="UP000001396"/>
    </source>
</evidence>
<dbReference type="AlphaFoldDB" id="D3BG11"/>
<dbReference type="InParanoid" id="D3BG11"/>
<name>D3BG11_HETP5</name>
<protein>
    <recommendedName>
        <fullName evidence="3">Ankyrin repeat protein</fullName>
    </recommendedName>
</protein>
<dbReference type="PANTHER" id="PTHR46586:SF3">
    <property type="entry name" value="ANKYRIN REPEAT-CONTAINING PROTEIN"/>
    <property type="match status" value="1"/>
</dbReference>
<dbReference type="GeneID" id="31362943"/>
<dbReference type="InterPro" id="IPR052050">
    <property type="entry name" value="SecEffector_AnkRepeat"/>
</dbReference>
<dbReference type="STRING" id="670386.D3BG11"/>
<dbReference type="PANTHER" id="PTHR46586">
    <property type="entry name" value="ANKYRIN REPEAT-CONTAINING PROTEIN"/>
    <property type="match status" value="1"/>
</dbReference>
<dbReference type="EMBL" id="ADBJ01000033">
    <property type="protein sequence ID" value="EFA79603.1"/>
    <property type="molecule type" value="Genomic_DNA"/>
</dbReference>
<dbReference type="SUPFAM" id="SSF48403">
    <property type="entry name" value="Ankyrin repeat"/>
    <property type="match status" value="1"/>
</dbReference>
<accession>D3BG11</accession>
<dbReference type="Proteomes" id="UP000001396">
    <property type="component" value="Unassembled WGS sequence"/>
</dbReference>
<dbReference type="Pfam" id="PF12796">
    <property type="entry name" value="Ank_2"/>
    <property type="match status" value="2"/>
</dbReference>
<dbReference type="SMART" id="SM00248">
    <property type="entry name" value="ANK"/>
    <property type="match status" value="5"/>
</dbReference>